<dbReference type="GO" id="GO:0085020">
    <property type="term" value="P:protein K6-linked ubiquitination"/>
    <property type="evidence" value="ECO:0007669"/>
    <property type="project" value="TreeGrafter"/>
</dbReference>
<protein>
    <submittedName>
        <fullName evidence="5">Uncharacterized protein</fullName>
    </submittedName>
</protein>
<dbReference type="Pfam" id="PF12796">
    <property type="entry name" value="Ank_2"/>
    <property type="match status" value="1"/>
</dbReference>
<dbReference type="PROSITE" id="PS50088">
    <property type="entry name" value="ANK_REPEAT"/>
    <property type="match status" value="2"/>
</dbReference>
<feature type="repeat" description="ANK" evidence="3">
    <location>
        <begin position="122"/>
        <end position="154"/>
    </location>
</feature>
<dbReference type="EMBL" id="SZYD01000008">
    <property type="protein sequence ID" value="KAD5508103.1"/>
    <property type="molecule type" value="Genomic_DNA"/>
</dbReference>
<keyword evidence="6" id="KW-1185">Reference proteome</keyword>
<reference evidence="5 6" key="1">
    <citation type="submission" date="2019-05" db="EMBL/GenBank/DDBJ databases">
        <title>Mikania micrantha, genome provides insights into the molecular mechanism of rapid growth.</title>
        <authorList>
            <person name="Liu B."/>
        </authorList>
    </citation>
    <scope>NUCLEOTIDE SEQUENCE [LARGE SCALE GENOMIC DNA]</scope>
    <source>
        <strain evidence="5">NLD-2019</strain>
        <tissue evidence="5">Leaf</tissue>
    </source>
</reference>
<dbReference type="PANTHER" id="PTHR24171">
    <property type="entry name" value="ANKYRIN REPEAT DOMAIN-CONTAINING PROTEIN 39-RELATED"/>
    <property type="match status" value="1"/>
</dbReference>
<name>A0A5N6NZ77_9ASTR</name>
<dbReference type="PANTHER" id="PTHR24171:SF8">
    <property type="entry name" value="BRCA1-ASSOCIATED RING DOMAIN PROTEIN 1"/>
    <property type="match status" value="1"/>
</dbReference>
<organism evidence="5 6">
    <name type="scientific">Mikania micrantha</name>
    <name type="common">bitter vine</name>
    <dbReference type="NCBI Taxonomy" id="192012"/>
    <lineage>
        <taxon>Eukaryota</taxon>
        <taxon>Viridiplantae</taxon>
        <taxon>Streptophyta</taxon>
        <taxon>Embryophyta</taxon>
        <taxon>Tracheophyta</taxon>
        <taxon>Spermatophyta</taxon>
        <taxon>Magnoliopsida</taxon>
        <taxon>eudicotyledons</taxon>
        <taxon>Gunneridae</taxon>
        <taxon>Pentapetalae</taxon>
        <taxon>asterids</taxon>
        <taxon>campanulids</taxon>
        <taxon>Asterales</taxon>
        <taxon>Asteraceae</taxon>
        <taxon>Asteroideae</taxon>
        <taxon>Heliantheae alliance</taxon>
        <taxon>Eupatorieae</taxon>
        <taxon>Mikania</taxon>
    </lineage>
</organism>
<dbReference type="SMART" id="SM00248">
    <property type="entry name" value="ANK"/>
    <property type="match status" value="4"/>
</dbReference>
<dbReference type="PRINTS" id="PR01415">
    <property type="entry name" value="ANKYRIN"/>
</dbReference>
<dbReference type="GO" id="GO:0004842">
    <property type="term" value="F:ubiquitin-protein transferase activity"/>
    <property type="evidence" value="ECO:0007669"/>
    <property type="project" value="TreeGrafter"/>
</dbReference>
<dbReference type="InterPro" id="IPR036770">
    <property type="entry name" value="Ankyrin_rpt-contain_sf"/>
</dbReference>
<evidence type="ECO:0000313" key="6">
    <source>
        <dbReference type="Proteomes" id="UP000326396"/>
    </source>
</evidence>
<accession>A0A5N6NZ77</accession>
<gene>
    <name evidence="5" type="ORF">E3N88_15806</name>
</gene>
<dbReference type="InterPro" id="IPR002110">
    <property type="entry name" value="Ankyrin_rpt"/>
</dbReference>
<evidence type="ECO:0000256" key="1">
    <source>
        <dbReference type="ARBA" id="ARBA00022737"/>
    </source>
</evidence>
<dbReference type="Proteomes" id="UP000326396">
    <property type="component" value="Linkage Group LG16"/>
</dbReference>
<dbReference type="SUPFAM" id="SSF48403">
    <property type="entry name" value="Ankyrin repeat"/>
    <property type="match status" value="1"/>
</dbReference>
<sequence length="284" mass="30772">MGKPSDSMADIHAAARSGDLVSVQTIISSNPLSVNSRDKHSRTPYPVLYSFVSLSANLYCATFEASKSDRNIRIWDCKCGLFSSLIQRVLNPRLHLASFAGQTQVVNILCMNKADIGAAARDDMGAIHFAAQKGHLEVVRTLVSSGVSVKSTNRKGMTPLHYAVQGSFIDVIKYLVKKGANINIKNKAGKSPLDLAANEEIRSLLTSPVDPKGTDKNGTTSKAEEGQPQVGSEDQTMVPPNDEGNEKNESNKRKIEDDAIAGTKKTKVALDHLLTFDDTQEDED</sequence>
<evidence type="ECO:0000256" key="2">
    <source>
        <dbReference type="ARBA" id="ARBA00023043"/>
    </source>
</evidence>
<dbReference type="AlphaFoldDB" id="A0A5N6NZ77"/>
<evidence type="ECO:0000256" key="3">
    <source>
        <dbReference type="PROSITE-ProRule" id="PRU00023"/>
    </source>
</evidence>
<evidence type="ECO:0000256" key="4">
    <source>
        <dbReference type="SAM" id="MobiDB-lite"/>
    </source>
</evidence>
<evidence type="ECO:0000313" key="5">
    <source>
        <dbReference type="EMBL" id="KAD5508103.1"/>
    </source>
</evidence>
<comment type="caution">
    <text evidence="5">The sequence shown here is derived from an EMBL/GenBank/DDBJ whole genome shotgun (WGS) entry which is preliminary data.</text>
</comment>
<feature type="region of interest" description="Disordered" evidence="4">
    <location>
        <begin position="204"/>
        <end position="284"/>
    </location>
</feature>
<feature type="compositionally biased region" description="Basic and acidic residues" evidence="4">
    <location>
        <begin position="244"/>
        <end position="257"/>
    </location>
</feature>
<proteinExistence type="predicted"/>
<dbReference type="PROSITE" id="PS50297">
    <property type="entry name" value="ANK_REP_REGION"/>
    <property type="match status" value="2"/>
</dbReference>
<dbReference type="OrthoDB" id="539213at2759"/>
<keyword evidence="2 3" id="KW-0040">ANK repeat</keyword>
<dbReference type="Gene3D" id="1.25.40.20">
    <property type="entry name" value="Ankyrin repeat-containing domain"/>
    <property type="match status" value="1"/>
</dbReference>
<feature type="repeat" description="ANK" evidence="3">
    <location>
        <begin position="155"/>
        <end position="187"/>
    </location>
</feature>
<keyword evidence="1" id="KW-0677">Repeat</keyword>